<dbReference type="KEGG" id="pzu:PHZ_c1673"/>
<dbReference type="HOGENOM" id="CLU_896243_0_0_5"/>
<name>B4RB33_PHEZH</name>
<proteinExistence type="predicted"/>
<dbReference type="RefSeq" id="WP_012522226.1">
    <property type="nucleotide sequence ID" value="NC_011144.1"/>
</dbReference>
<dbReference type="EMBL" id="CP000747">
    <property type="protein sequence ID" value="ACG78084.1"/>
    <property type="molecule type" value="Genomic_DNA"/>
</dbReference>
<dbReference type="InterPro" id="IPR009078">
    <property type="entry name" value="Ferritin-like_SF"/>
</dbReference>
<dbReference type="SUPFAM" id="SSF47240">
    <property type="entry name" value="Ferritin-like"/>
    <property type="match status" value="1"/>
</dbReference>
<dbReference type="OrthoDB" id="571340at2"/>
<dbReference type="eggNOG" id="ENOG502Z7UH">
    <property type="taxonomic scope" value="Bacteria"/>
</dbReference>
<organism evidence="1 2">
    <name type="scientific">Phenylobacterium zucineum (strain HLK1)</name>
    <dbReference type="NCBI Taxonomy" id="450851"/>
    <lineage>
        <taxon>Bacteria</taxon>
        <taxon>Pseudomonadati</taxon>
        <taxon>Pseudomonadota</taxon>
        <taxon>Alphaproteobacteria</taxon>
        <taxon>Caulobacterales</taxon>
        <taxon>Caulobacteraceae</taxon>
        <taxon>Phenylobacterium</taxon>
    </lineage>
</organism>
<evidence type="ECO:0008006" key="3">
    <source>
        <dbReference type="Google" id="ProtNLM"/>
    </source>
</evidence>
<protein>
    <recommendedName>
        <fullName evidence="3">DUF455 domain-containing protein</fullName>
    </recommendedName>
</protein>
<dbReference type="STRING" id="450851.PHZ_c1673"/>
<evidence type="ECO:0000313" key="1">
    <source>
        <dbReference type="EMBL" id="ACG78084.1"/>
    </source>
</evidence>
<dbReference type="Proteomes" id="UP000001868">
    <property type="component" value="Chromosome"/>
</dbReference>
<reference evidence="1 2" key="1">
    <citation type="journal article" date="2008" name="BMC Genomics">
        <title>Complete genome of Phenylobacterium zucineum - a novel facultative intracellular bacterium isolated from human erythroleukemia cell line K562.</title>
        <authorList>
            <person name="Luo Y."/>
            <person name="Xu X."/>
            <person name="Ding Z."/>
            <person name="Liu Z."/>
            <person name="Zhang B."/>
            <person name="Yan Z."/>
            <person name="Sun J."/>
            <person name="Hu S."/>
            <person name="Hu X."/>
        </authorList>
    </citation>
    <scope>NUCLEOTIDE SEQUENCE [LARGE SCALE GENOMIC DNA]</scope>
    <source>
        <strain evidence="1 2">HLK1</strain>
    </source>
</reference>
<evidence type="ECO:0000313" key="2">
    <source>
        <dbReference type="Proteomes" id="UP000001868"/>
    </source>
</evidence>
<accession>B4RB33</accession>
<dbReference type="AlphaFoldDB" id="B4RB33"/>
<keyword evidence="2" id="KW-1185">Reference proteome</keyword>
<sequence length="303" mass="33895">MIQGHSYERLLEISKRVNWRVEDIIGPDKPMDFSKPFLPETFARTGELDFLSPAERLKLNQIRGFGYLAMFELVERCILPAIEEHVPSRPGQDPHRTAALQNFAHEEAKHIELFVRFRKAFTDGFDVACGVIGPAEDIGAAIRGHGKLGVALFVLAIEWATQQHWLESVQDDEGLDPQIKSLLRHHWMEESQHAKLDALVFYELAEKAGPDGVMQAVEEFLRIGAFIDGGLAQQAELDLDAFERATGRRLTGGQRAQFIASQHQAQRWTFLGSALVNQGFLKALGEISPAGRARLEEVAPAFC</sequence>
<gene>
    <name evidence="1" type="ordered locus">PHZ_c1673</name>
</gene>